<sequence>MAPLSKLNLKAGFGSTRNLGSRTSSNDFADFDALSCPNTFDDDPTVDEFFEQRQAKGLVAGIVGPLQQLPRSQASQEQQRKSQFPEKTKIPPRNQTIELRSISKSVVRIKSPAPISDPVLPNKERQGYFSSVNDLSSTQAKTADKHRTIAAALAESARKGIQRRSQSIREKIMFRRPPPEKPIPPEDQQAKNSASKELTPVTPLALLARPRTPPKTRLKRITRPGPGNTLVNPLCLPEDRIDTACKQATHGYRVIPQPRTLTQKVLKRHVLGRWSLPMASALVEEVDPDENDGKIDVTPLLTRPAHGKKKIIPAQNNNNLKKAPTPNSSMVRANSLVVLTPKRKKSLVKGIRIQFNHRDSLRKLSLRKTIIAGKQPVLPSKKKPISSKTRNPYAHIKSKVGEVFRSVLPKRDAAPEKRPAKERLNMSKLNTTSGFSCANCSTVSVPSFSTVMAGASSIKKRVPSKLRQSPSITSPASAFGGNGSYRNPNPPGKTLAQLVKDFHRTPPRFRSQRTDTRFVKRTFI</sequence>
<feature type="region of interest" description="Disordered" evidence="1">
    <location>
        <begin position="461"/>
        <end position="492"/>
    </location>
</feature>
<dbReference type="Proteomes" id="UP000594260">
    <property type="component" value="Unplaced"/>
</dbReference>
<feature type="compositionally biased region" description="Polar residues" evidence="1">
    <location>
        <begin position="15"/>
        <end position="27"/>
    </location>
</feature>
<protein>
    <submittedName>
        <fullName evidence="2">Uncharacterized protein</fullName>
    </submittedName>
</protein>
<feature type="compositionally biased region" description="Polar residues" evidence="1">
    <location>
        <begin position="466"/>
        <end position="476"/>
    </location>
</feature>
<name>A0A7M7KG24_VARDE</name>
<evidence type="ECO:0000256" key="1">
    <source>
        <dbReference type="SAM" id="MobiDB-lite"/>
    </source>
</evidence>
<proteinExistence type="predicted"/>
<feature type="region of interest" description="Disordered" evidence="1">
    <location>
        <begin position="1"/>
        <end position="28"/>
    </location>
</feature>
<accession>A0A7M7KG24</accession>
<evidence type="ECO:0000313" key="2">
    <source>
        <dbReference type="EnsemblMetazoa" id="XP_022666256"/>
    </source>
</evidence>
<evidence type="ECO:0000313" key="3">
    <source>
        <dbReference type="Proteomes" id="UP000594260"/>
    </source>
</evidence>
<dbReference type="OrthoDB" id="10676345at2759"/>
<dbReference type="InParanoid" id="A0A7M7KG24"/>
<dbReference type="EnsemblMetazoa" id="XM_022810521">
    <property type="protein sequence ID" value="XP_022666256"/>
    <property type="gene ID" value="LOC111252500"/>
</dbReference>
<keyword evidence="3" id="KW-1185">Reference proteome</keyword>
<dbReference type="AlphaFoldDB" id="A0A7M7KG24"/>
<feature type="region of interest" description="Disordered" evidence="1">
    <location>
        <begin position="67"/>
        <end position="94"/>
    </location>
</feature>
<dbReference type="GeneID" id="111252500"/>
<reference evidence="2" key="1">
    <citation type="submission" date="2021-01" db="UniProtKB">
        <authorList>
            <consortium name="EnsemblMetazoa"/>
        </authorList>
    </citation>
    <scope>IDENTIFICATION</scope>
</reference>
<dbReference type="KEGG" id="vde:111252500"/>
<feature type="region of interest" description="Disordered" evidence="1">
    <location>
        <begin position="173"/>
        <end position="200"/>
    </location>
</feature>
<feature type="compositionally biased region" description="Basic and acidic residues" evidence="1">
    <location>
        <begin position="78"/>
        <end position="89"/>
    </location>
</feature>
<dbReference type="RefSeq" id="XP_022666256.1">
    <property type="nucleotide sequence ID" value="XM_022810521.1"/>
</dbReference>
<organism evidence="2 3">
    <name type="scientific">Varroa destructor</name>
    <name type="common">Honeybee mite</name>
    <dbReference type="NCBI Taxonomy" id="109461"/>
    <lineage>
        <taxon>Eukaryota</taxon>
        <taxon>Metazoa</taxon>
        <taxon>Ecdysozoa</taxon>
        <taxon>Arthropoda</taxon>
        <taxon>Chelicerata</taxon>
        <taxon>Arachnida</taxon>
        <taxon>Acari</taxon>
        <taxon>Parasitiformes</taxon>
        <taxon>Mesostigmata</taxon>
        <taxon>Gamasina</taxon>
        <taxon>Dermanyssoidea</taxon>
        <taxon>Varroidae</taxon>
        <taxon>Varroa</taxon>
    </lineage>
</organism>